<gene>
    <name evidence="1" type="ORF">EVAR_98981_1</name>
</gene>
<evidence type="ECO:0000313" key="1">
    <source>
        <dbReference type="EMBL" id="GBP77528.1"/>
    </source>
</evidence>
<evidence type="ECO:0000313" key="2">
    <source>
        <dbReference type="Proteomes" id="UP000299102"/>
    </source>
</evidence>
<dbReference type="AlphaFoldDB" id="A0A4C1YN01"/>
<proteinExistence type="predicted"/>
<name>A0A4C1YN01_EUMVA</name>
<reference evidence="1 2" key="1">
    <citation type="journal article" date="2019" name="Commun. Biol.">
        <title>The bagworm genome reveals a unique fibroin gene that provides high tensile strength.</title>
        <authorList>
            <person name="Kono N."/>
            <person name="Nakamura H."/>
            <person name="Ohtoshi R."/>
            <person name="Tomita M."/>
            <person name="Numata K."/>
            <person name="Arakawa K."/>
        </authorList>
    </citation>
    <scope>NUCLEOTIDE SEQUENCE [LARGE SCALE GENOMIC DNA]</scope>
</reference>
<dbReference type="Proteomes" id="UP000299102">
    <property type="component" value="Unassembled WGS sequence"/>
</dbReference>
<keyword evidence="2" id="KW-1185">Reference proteome</keyword>
<comment type="caution">
    <text evidence="1">The sequence shown here is derived from an EMBL/GenBank/DDBJ whole genome shotgun (WGS) entry which is preliminary data.</text>
</comment>
<dbReference type="EMBL" id="BGZK01001334">
    <property type="protein sequence ID" value="GBP77528.1"/>
    <property type="molecule type" value="Genomic_DNA"/>
</dbReference>
<accession>A0A4C1YN01</accession>
<sequence>MSAGCPLTPRPVFDVGAAPPARAPVHRRPFFINGNLIHLACSSFARCKVINLRTRRRRRVRGRWARGAGGGGVPYLAARRLTRPLTIYLAALPANGVCTAANGGTHGASAVAGAEFGITLI</sequence>
<organism evidence="1 2">
    <name type="scientific">Eumeta variegata</name>
    <name type="common">Bagworm moth</name>
    <name type="synonym">Eumeta japonica</name>
    <dbReference type="NCBI Taxonomy" id="151549"/>
    <lineage>
        <taxon>Eukaryota</taxon>
        <taxon>Metazoa</taxon>
        <taxon>Ecdysozoa</taxon>
        <taxon>Arthropoda</taxon>
        <taxon>Hexapoda</taxon>
        <taxon>Insecta</taxon>
        <taxon>Pterygota</taxon>
        <taxon>Neoptera</taxon>
        <taxon>Endopterygota</taxon>
        <taxon>Lepidoptera</taxon>
        <taxon>Glossata</taxon>
        <taxon>Ditrysia</taxon>
        <taxon>Tineoidea</taxon>
        <taxon>Psychidae</taxon>
        <taxon>Oiketicinae</taxon>
        <taxon>Eumeta</taxon>
    </lineage>
</organism>
<protein>
    <submittedName>
        <fullName evidence="1">Uncharacterized protein</fullName>
    </submittedName>
</protein>